<dbReference type="AlphaFoldDB" id="A0A371FZD7"/>
<accession>A0A371FZD7</accession>
<gene>
    <name evidence="1" type="ORF">CR513_35376</name>
</gene>
<organism evidence="1 2">
    <name type="scientific">Mucuna pruriens</name>
    <name type="common">Velvet bean</name>
    <name type="synonym">Dolichos pruriens</name>
    <dbReference type="NCBI Taxonomy" id="157652"/>
    <lineage>
        <taxon>Eukaryota</taxon>
        <taxon>Viridiplantae</taxon>
        <taxon>Streptophyta</taxon>
        <taxon>Embryophyta</taxon>
        <taxon>Tracheophyta</taxon>
        <taxon>Spermatophyta</taxon>
        <taxon>Magnoliopsida</taxon>
        <taxon>eudicotyledons</taxon>
        <taxon>Gunneridae</taxon>
        <taxon>Pentapetalae</taxon>
        <taxon>rosids</taxon>
        <taxon>fabids</taxon>
        <taxon>Fabales</taxon>
        <taxon>Fabaceae</taxon>
        <taxon>Papilionoideae</taxon>
        <taxon>50 kb inversion clade</taxon>
        <taxon>NPAAA clade</taxon>
        <taxon>indigoferoid/millettioid clade</taxon>
        <taxon>Phaseoleae</taxon>
        <taxon>Mucuna</taxon>
    </lineage>
</organism>
<protein>
    <recommendedName>
        <fullName evidence="3">Retrovirus-related Pol polyprotein from transposon TNT 1-94</fullName>
    </recommendedName>
</protein>
<proteinExistence type="predicted"/>
<keyword evidence="2" id="KW-1185">Reference proteome</keyword>
<feature type="non-terminal residue" evidence="1">
    <location>
        <position position="126"/>
    </location>
</feature>
<name>A0A371FZD7_MUCPR</name>
<sequence>MVMLSLGEFEAPSSMSSSSSNLNPLGETSSCVIAIKHFKFLHHQLLQFMKPHLPKGVQMKGHKKMRSIQEIYDETEIINDFFCLFVDSEPLTFDEAMEDKRWRQAMEEEIKAIKKNDTWELSNLPK</sequence>
<dbReference type="EMBL" id="QJKJ01007284">
    <property type="protein sequence ID" value="RDX83679.1"/>
    <property type="molecule type" value="Genomic_DNA"/>
</dbReference>
<comment type="caution">
    <text evidence="1">The sequence shown here is derived from an EMBL/GenBank/DDBJ whole genome shotgun (WGS) entry which is preliminary data.</text>
</comment>
<evidence type="ECO:0000313" key="2">
    <source>
        <dbReference type="Proteomes" id="UP000257109"/>
    </source>
</evidence>
<feature type="non-terminal residue" evidence="1">
    <location>
        <position position="1"/>
    </location>
</feature>
<reference evidence="1" key="1">
    <citation type="submission" date="2018-05" db="EMBL/GenBank/DDBJ databases">
        <title>Draft genome of Mucuna pruriens seed.</title>
        <authorList>
            <person name="Nnadi N.E."/>
            <person name="Vos R."/>
            <person name="Hasami M.H."/>
            <person name="Devisetty U.K."/>
            <person name="Aguiy J.C."/>
        </authorList>
    </citation>
    <scope>NUCLEOTIDE SEQUENCE [LARGE SCALE GENOMIC DNA]</scope>
    <source>
        <strain evidence="1">JCA_2017</strain>
    </source>
</reference>
<dbReference type="Proteomes" id="UP000257109">
    <property type="component" value="Unassembled WGS sequence"/>
</dbReference>
<evidence type="ECO:0000313" key="1">
    <source>
        <dbReference type="EMBL" id="RDX83679.1"/>
    </source>
</evidence>
<evidence type="ECO:0008006" key="3">
    <source>
        <dbReference type="Google" id="ProtNLM"/>
    </source>
</evidence>
<dbReference type="OrthoDB" id="1002641at2759"/>